<dbReference type="EMBL" id="CP003002">
    <property type="protein sequence ID" value="AEO54877.1"/>
    <property type="molecule type" value="Genomic_DNA"/>
</dbReference>
<keyword evidence="3" id="KW-1185">Reference proteome</keyword>
<dbReference type="InParanoid" id="G2Q0L5"/>
<proteinExistence type="predicted"/>
<reference evidence="2 3" key="1">
    <citation type="journal article" date="2011" name="Nat. Biotechnol.">
        <title>Comparative genomic analysis of the thermophilic biomass-degrading fungi Myceliophthora thermophila and Thielavia terrestris.</title>
        <authorList>
            <person name="Berka R.M."/>
            <person name="Grigoriev I.V."/>
            <person name="Otillar R."/>
            <person name="Salamov A."/>
            <person name="Grimwood J."/>
            <person name="Reid I."/>
            <person name="Ishmael N."/>
            <person name="John T."/>
            <person name="Darmond C."/>
            <person name="Moisan M.-C."/>
            <person name="Henrissat B."/>
            <person name="Coutinho P.M."/>
            <person name="Lombard V."/>
            <person name="Natvig D.O."/>
            <person name="Lindquist E."/>
            <person name="Schmutz J."/>
            <person name="Lucas S."/>
            <person name="Harris P."/>
            <person name="Powlowski J."/>
            <person name="Bellemare A."/>
            <person name="Taylor D."/>
            <person name="Butler G."/>
            <person name="de Vries R.P."/>
            <person name="Allijn I.E."/>
            <person name="van den Brink J."/>
            <person name="Ushinsky S."/>
            <person name="Storms R."/>
            <person name="Powell A.J."/>
            <person name="Paulsen I.T."/>
            <person name="Elbourne L.D.H."/>
            <person name="Baker S.E."/>
            <person name="Magnuson J."/>
            <person name="LaBoissiere S."/>
            <person name="Clutterbuck A.J."/>
            <person name="Martinez D."/>
            <person name="Wogulis M."/>
            <person name="de Leon A.L."/>
            <person name="Rey M.W."/>
            <person name="Tsang A."/>
        </authorList>
    </citation>
    <scope>NUCLEOTIDE SEQUENCE [LARGE SCALE GENOMIC DNA]</scope>
    <source>
        <strain evidence="3">ATCC 42464 / BCRC 31852 / DSM 1799</strain>
    </source>
</reference>
<feature type="region of interest" description="Disordered" evidence="1">
    <location>
        <begin position="1"/>
        <end position="58"/>
    </location>
</feature>
<name>G2Q0L5_THET4</name>
<protein>
    <submittedName>
        <fullName evidence="2">Uncharacterized protein</fullName>
    </submittedName>
</protein>
<evidence type="ECO:0000313" key="2">
    <source>
        <dbReference type="EMBL" id="AEO54877.1"/>
    </source>
</evidence>
<feature type="compositionally biased region" description="Acidic residues" evidence="1">
    <location>
        <begin position="34"/>
        <end position="43"/>
    </location>
</feature>
<dbReference type="GeneID" id="11513252"/>
<accession>G2Q0L5</accession>
<dbReference type="eggNOG" id="ENOG502T0X6">
    <property type="taxonomic scope" value="Eukaryota"/>
</dbReference>
<dbReference type="AlphaFoldDB" id="G2Q0L5"/>
<dbReference type="OMA" id="ECFEADY"/>
<organism evidence="2 3">
    <name type="scientific">Thermothelomyces thermophilus (strain ATCC 42464 / BCRC 31852 / DSM 1799)</name>
    <name type="common">Sporotrichum thermophile</name>
    <dbReference type="NCBI Taxonomy" id="573729"/>
    <lineage>
        <taxon>Eukaryota</taxon>
        <taxon>Fungi</taxon>
        <taxon>Dikarya</taxon>
        <taxon>Ascomycota</taxon>
        <taxon>Pezizomycotina</taxon>
        <taxon>Sordariomycetes</taxon>
        <taxon>Sordariomycetidae</taxon>
        <taxon>Sordariales</taxon>
        <taxon>Chaetomiaceae</taxon>
        <taxon>Thermothelomyces</taxon>
    </lineage>
</organism>
<gene>
    <name evidence="2" type="ORF">MYCTH_2298028</name>
</gene>
<dbReference type="RefSeq" id="XP_003660122.1">
    <property type="nucleotide sequence ID" value="XM_003660074.1"/>
</dbReference>
<evidence type="ECO:0000313" key="3">
    <source>
        <dbReference type="Proteomes" id="UP000007322"/>
    </source>
</evidence>
<dbReference type="Proteomes" id="UP000007322">
    <property type="component" value="Chromosome 1"/>
</dbReference>
<dbReference type="HOGENOM" id="CLU_052078_0_0_1"/>
<dbReference type="STRING" id="573729.G2Q0L5"/>
<evidence type="ECO:0000256" key="1">
    <source>
        <dbReference type="SAM" id="MobiDB-lite"/>
    </source>
</evidence>
<dbReference type="OrthoDB" id="4167490at2759"/>
<dbReference type="KEGG" id="mtm:MYCTH_2298028"/>
<feature type="compositionally biased region" description="Basic residues" evidence="1">
    <location>
        <begin position="8"/>
        <end position="18"/>
    </location>
</feature>
<dbReference type="VEuPathDB" id="FungiDB:MYCTH_2298028"/>
<sequence length="371" mass="43627">MKLTPIKVKGKAGPRKTWKPPTDRTRKAKRRRDEEDEKEGGEDGSDRPPRRRFKARKPAEPIEELPTEILERIIFMSRNLNFLRSSLRIGYRFSSRSFLTELLEAAFAPTLDLWFGYKKDQVAPPDRRRKGEAWGNYRWLLPEWVPGEPDFQSAVLACKWVNTTLILEAQEKWFRRNGLGRLLEYLKPSKIPVARPGLDGHPDVAARFEADWETLRASCAAWFPAENPPDEEARLPIWQPPCYVEVHPLTRAPERLLTGPFDWETARTLFWLVRGGAHQLRQSPLSWEATKRGYDNIMALGDKQLAFLLLTLWVELRAFEHWPEFLRHQGLEAAAHQLEHCDSPTDWKLWKWAYYFIDRYCWVRAEDKKWP</sequence>